<keyword evidence="1" id="KW-0812">Transmembrane</keyword>
<comment type="caution">
    <text evidence="2">The sequence shown here is derived from an EMBL/GenBank/DDBJ whole genome shotgun (WGS) entry which is preliminary data.</text>
</comment>
<evidence type="ECO:0000313" key="3">
    <source>
        <dbReference type="Proteomes" id="UP000598271"/>
    </source>
</evidence>
<accession>A0A8J3G8Y4</accession>
<dbReference type="Proteomes" id="UP000598271">
    <property type="component" value="Unassembled WGS sequence"/>
</dbReference>
<evidence type="ECO:0000256" key="1">
    <source>
        <dbReference type="SAM" id="Phobius"/>
    </source>
</evidence>
<reference evidence="2 3" key="1">
    <citation type="journal article" date="2014" name="Int. J. Syst. Evol. Microbiol.">
        <title>Complete genome sequence of Corynebacterium casei LMG S-19264T (=DSM 44701T), isolated from a smear-ripened cheese.</title>
        <authorList>
            <consortium name="US DOE Joint Genome Institute (JGI-PGF)"/>
            <person name="Walter F."/>
            <person name="Albersmeier A."/>
            <person name="Kalinowski J."/>
            <person name="Ruckert C."/>
        </authorList>
    </citation>
    <scope>NUCLEOTIDE SEQUENCE [LARGE SCALE GENOMIC DNA]</scope>
    <source>
        <strain evidence="2 3">KCTC 12866</strain>
    </source>
</reference>
<keyword evidence="1" id="KW-0472">Membrane</keyword>
<evidence type="ECO:0000313" key="2">
    <source>
        <dbReference type="EMBL" id="GHB62331.1"/>
    </source>
</evidence>
<dbReference type="RefSeq" id="WP_189563705.1">
    <property type="nucleotide sequence ID" value="NZ_BMXF01000001.1"/>
</dbReference>
<name>A0A8J3G8Y4_9BACT</name>
<proteinExistence type="predicted"/>
<protein>
    <submittedName>
        <fullName evidence="2">Uncharacterized protein</fullName>
    </submittedName>
</protein>
<dbReference type="AlphaFoldDB" id="A0A8J3G8Y4"/>
<organism evidence="2 3">
    <name type="scientific">Persicitalea jodogahamensis</name>
    <dbReference type="NCBI Taxonomy" id="402147"/>
    <lineage>
        <taxon>Bacteria</taxon>
        <taxon>Pseudomonadati</taxon>
        <taxon>Bacteroidota</taxon>
        <taxon>Cytophagia</taxon>
        <taxon>Cytophagales</taxon>
        <taxon>Spirosomataceae</taxon>
        <taxon>Persicitalea</taxon>
    </lineage>
</organism>
<gene>
    <name evidence="2" type="ORF">GCM10007390_15170</name>
</gene>
<dbReference type="EMBL" id="BMXF01000001">
    <property type="protein sequence ID" value="GHB62331.1"/>
    <property type="molecule type" value="Genomic_DNA"/>
</dbReference>
<feature type="transmembrane region" description="Helical" evidence="1">
    <location>
        <begin position="64"/>
        <end position="84"/>
    </location>
</feature>
<keyword evidence="1" id="KW-1133">Transmembrane helix</keyword>
<sequence length="172" mass="19163">MEDIPYTPSWPADSRTAQVLPLSAEDIAYLQARKKKLGSGMKIAAIGIIGILFFRFVIKDSDPGLIVGFGILAVLGIGLFWYLFARRINKTLDKNTKHVGRARIAQKVSNFNADTGTSTLSLILDWEFKDKLAKVYPTDKVYNQLTEGELVEIQVATFNKLVLAVRKPSTLF</sequence>
<feature type="transmembrane region" description="Helical" evidence="1">
    <location>
        <begin position="40"/>
        <end position="58"/>
    </location>
</feature>
<keyword evidence="3" id="KW-1185">Reference proteome</keyword>